<evidence type="ECO:0000259" key="5">
    <source>
        <dbReference type="Pfam" id="PF07980"/>
    </source>
</evidence>
<evidence type="ECO:0000313" key="6">
    <source>
        <dbReference type="EMBL" id="EKC67657.1"/>
    </source>
</evidence>
<evidence type="ECO:0000256" key="3">
    <source>
        <dbReference type="ARBA" id="ARBA00023136"/>
    </source>
</evidence>
<organism evidence="6">
    <name type="scientific">human gut metagenome</name>
    <dbReference type="NCBI Taxonomy" id="408170"/>
    <lineage>
        <taxon>unclassified sequences</taxon>
        <taxon>metagenomes</taxon>
        <taxon>organismal metagenomes</taxon>
    </lineage>
</organism>
<keyword evidence="2" id="KW-0732">Signal</keyword>
<protein>
    <submittedName>
        <fullName evidence="6">Protein containing RagB/SusD domain protein</fullName>
    </submittedName>
</protein>
<gene>
    <name evidence="6" type="ORF">OBE_05338</name>
</gene>
<evidence type="ECO:0000256" key="2">
    <source>
        <dbReference type="ARBA" id="ARBA00022729"/>
    </source>
</evidence>
<dbReference type="SUPFAM" id="SSF48452">
    <property type="entry name" value="TPR-like"/>
    <property type="match status" value="1"/>
</dbReference>
<name>K1T3V2_9ZZZZ</name>
<feature type="non-terminal residue" evidence="6">
    <location>
        <position position="1"/>
    </location>
</feature>
<proteinExistence type="predicted"/>
<keyword evidence="3" id="KW-0472">Membrane</keyword>
<dbReference type="AlphaFoldDB" id="K1T3V2"/>
<evidence type="ECO:0000256" key="4">
    <source>
        <dbReference type="ARBA" id="ARBA00023237"/>
    </source>
</evidence>
<feature type="domain" description="RagB/SusD" evidence="5">
    <location>
        <begin position="5"/>
        <end position="153"/>
    </location>
</feature>
<dbReference type="GO" id="GO:0009279">
    <property type="term" value="C:cell outer membrane"/>
    <property type="evidence" value="ECO:0007669"/>
    <property type="project" value="UniProtKB-SubCell"/>
</dbReference>
<sequence length="155" mass="18000">GWSTDCMPMCRKFRETKIEWGGKGTREDVVIRMADTYLLCAEAYLLNNQPDEALKKVNDILRRAAGSEENYEVLKIASASELTLDRLLEERGCELFGEHDRWFDLKRTGTLLTRARLNPLVEHYNNLSEIHLVRPIPYNERIKLKGLDQNEGYNN</sequence>
<comment type="caution">
    <text evidence="6">The sequence shown here is derived from an EMBL/GenBank/DDBJ whole genome shotgun (WGS) entry which is preliminary data.</text>
</comment>
<dbReference type="Pfam" id="PF07980">
    <property type="entry name" value="SusD_RagB"/>
    <property type="match status" value="1"/>
</dbReference>
<evidence type="ECO:0000256" key="1">
    <source>
        <dbReference type="ARBA" id="ARBA00004442"/>
    </source>
</evidence>
<comment type="subcellular location">
    <subcellularLocation>
        <location evidence="1">Cell outer membrane</location>
    </subcellularLocation>
</comment>
<dbReference type="InterPro" id="IPR012944">
    <property type="entry name" value="SusD_RagB_dom"/>
</dbReference>
<keyword evidence="4" id="KW-0998">Cell outer membrane</keyword>
<dbReference type="EMBL" id="AJWZ01003643">
    <property type="protein sequence ID" value="EKC67657.1"/>
    <property type="molecule type" value="Genomic_DNA"/>
</dbReference>
<reference evidence="6" key="1">
    <citation type="journal article" date="2013" name="Environ. Microbiol.">
        <title>Microbiota from the distal guts of lean and obese adolescents exhibit partial functional redundancy besides clear differences in community structure.</title>
        <authorList>
            <person name="Ferrer M."/>
            <person name="Ruiz A."/>
            <person name="Lanza F."/>
            <person name="Haange S.B."/>
            <person name="Oberbach A."/>
            <person name="Till H."/>
            <person name="Bargiela R."/>
            <person name="Campoy C."/>
            <person name="Segura M.T."/>
            <person name="Richter M."/>
            <person name="von Bergen M."/>
            <person name="Seifert J."/>
            <person name="Suarez A."/>
        </authorList>
    </citation>
    <scope>NUCLEOTIDE SEQUENCE</scope>
</reference>
<dbReference type="InterPro" id="IPR011990">
    <property type="entry name" value="TPR-like_helical_dom_sf"/>
</dbReference>
<accession>K1T3V2</accession>
<dbReference type="Gene3D" id="1.25.40.390">
    <property type="match status" value="1"/>
</dbReference>